<feature type="region of interest" description="Disordered" evidence="5">
    <location>
        <begin position="1"/>
        <end position="193"/>
    </location>
</feature>
<feature type="transmembrane region" description="Helical" evidence="6">
    <location>
        <begin position="444"/>
        <end position="464"/>
    </location>
</feature>
<name>A0A2P4Z6A2_9CRYT</name>
<evidence type="ECO:0000313" key="8">
    <source>
        <dbReference type="Proteomes" id="UP000236928"/>
    </source>
</evidence>
<feature type="compositionally biased region" description="Pro residues" evidence="5">
    <location>
        <begin position="89"/>
        <end position="101"/>
    </location>
</feature>
<organism evidence="7 8">
    <name type="scientific">Cryptosporidium meleagridis</name>
    <dbReference type="NCBI Taxonomy" id="93969"/>
    <lineage>
        <taxon>Eukaryota</taxon>
        <taxon>Sar</taxon>
        <taxon>Alveolata</taxon>
        <taxon>Apicomplexa</taxon>
        <taxon>Conoidasida</taxon>
        <taxon>Coccidia</taxon>
        <taxon>Eucoccidiorida</taxon>
        <taxon>Eimeriorina</taxon>
        <taxon>Cryptosporidiidae</taxon>
        <taxon>Cryptosporidium</taxon>
    </lineage>
</organism>
<evidence type="ECO:0000256" key="3">
    <source>
        <dbReference type="ARBA" id="ARBA00022989"/>
    </source>
</evidence>
<keyword evidence="2 6" id="KW-0812">Transmembrane</keyword>
<dbReference type="PANTHER" id="PTHR23030:SF30">
    <property type="entry name" value="TYROSINE-PROTEIN PHOSPHATASE NON-RECEPTOR TYPE 23"/>
    <property type="match status" value="1"/>
</dbReference>
<dbReference type="InterPro" id="IPR005178">
    <property type="entry name" value="Ostalpha/TMEM184C"/>
</dbReference>
<dbReference type="VEuPathDB" id="CryptoDB:CmeUKMEL1_18140"/>
<feature type="compositionally biased region" description="Low complexity" evidence="5">
    <location>
        <begin position="138"/>
        <end position="169"/>
    </location>
</feature>
<accession>A0A2P4Z6A2</accession>
<feature type="transmembrane region" description="Helical" evidence="6">
    <location>
        <begin position="244"/>
        <end position="263"/>
    </location>
</feature>
<feature type="transmembrane region" description="Helical" evidence="6">
    <location>
        <begin position="485"/>
        <end position="503"/>
    </location>
</feature>
<evidence type="ECO:0000256" key="2">
    <source>
        <dbReference type="ARBA" id="ARBA00022692"/>
    </source>
</evidence>
<dbReference type="EMBL" id="JIBK01000054">
    <property type="protein sequence ID" value="POM85582.1"/>
    <property type="molecule type" value="Genomic_DNA"/>
</dbReference>
<evidence type="ECO:0000313" key="7">
    <source>
        <dbReference type="EMBL" id="POM85582.1"/>
    </source>
</evidence>
<evidence type="ECO:0000256" key="6">
    <source>
        <dbReference type="SAM" id="Phobius"/>
    </source>
</evidence>
<evidence type="ECO:0000256" key="5">
    <source>
        <dbReference type="SAM" id="MobiDB-lite"/>
    </source>
</evidence>
<proteinExistence type="predicted"/>
<feature type="compositionally biased region" description="Polar residues" evidence="5">
    <location>
        <begin position="11"/>
        <end position="26"/>
    </location>
</feature>
<dbReference type="GO" id="GO:0043328">
    <property type="term" value="P:protein transport to vacuole involved in ubiquitin-dependent protein catabolic process via the multivesicular body sorting pathway"/>
    <property type="evidence" value="ECO:0007669"/>
    <property type="project" value="TreeGrafter"/>
</dbReference>
<comment type="caution">
    <text evidence="7">The sequence shown here is derived from an EMBL/GenBank/DDBJ whole genome shotgun (WGS) entry which is preliminary data.</text>
</comment>
<feature type="transmembrane region" description="Helical" evidence="6">
    <location>
        <begin position="291"/>
        <end position="316"/>
    </location>
</feature>
<dbReference type="SMART" id="SM01417">
    <property type="entry name" value="Solute_trans_a"/>
    <property type="match status" value="1"/>
</dbReference>
<feature type="compositionally biased region" description="Basic and acidic residues" evidence="5">
    <location>
        <begin position="1"/>
        <end position="10"/>
    </location>
</feature>
<keyword evidence="4 6" id="KW-0472">Membrane</keyword>
<evidence type="ECO:0000256" key="1">
    <source>
        <dbReference type="ARBA" id="ARBA00004141"/>
    </source>
</evidence>
<feature type="transmembrane region" description="Helical" evidence="6">
    <location>
        <begin position="380"/>
        <end position="403"/>
    </location>
</feature>
<protein>
    <submittedName>
        <fullName evidence="7">Uncharacterized protein</fullName>
    </submittedName>
</protein>
<dbReference type="Proteomes" id="UP000236928">
    <property type="component" value="Unassembled WGS sequence"/>
</dbReference>
<dbReference type="AlphaFoldDB" id="A0A2P4Z6A2"/>
<feature type="compositionally biased region" description="Low complexity" evidence="5">
    <location>
        <begin position="102"/>
        <end position="128"/>
    </location>
</feature>
<dbReference type="GO" id="GO:0005768">
    <property type="term" value="C:endosome"/>
    <property type="evidence" value="ECO:0007669"/>
    <property type="project" value="TreeGrafter"/>
</dbReference>
<dbReference type="SUPFAM" id="SSF81995">
    <property type="entry name" value="beta-sandwich domain of Sec23/24"/>
    <property type="match status" value="1"/>
</dbReference>
<comment type="subcellular location">
    <subcellularLocation>
        <location evidence="1">Membrane</location>
        <topology evidence="1">Multi-pass membrane protein</topology>
    </subcellularLocation>
</comment>
<dbReference type="Pfam" id="PF03619">
    <property type="entry name" value="Solute_trans_a"/>
    <property type="match status" value="1"/>
</dbReference>
<sequence>MVREAPKKGDASQTLTAPPNTSTNKAAPTPVPALTLGPGSSKFSAPINIPIVSVGVNERSGTPNSKEVIQVPSVPKEGGSTQSQTSSPPSMPSPQQSPPQQPSSQQPSSQQSPPKQPSSQQPSSQQPSPQQPSPQQSPPKQSSSQSAPPIQNSSSQSSSLTASSKPSQAQTDLPKPNNQNASPQKVEVGKVGRLSNEMELNGIGSNLASRRSVENTRFSLIESELDSKFPDIKTAFNKDGLQEVRVALIFITISLIMVIGFSIRKYRKLRRGGEQVRNITNTVFPVKIVSLYLYIFLSFPITVLMQFLSCIVPIGYGMFNVIQSIYQSICYIWLWDLFVEYFGGSEQIVTAIRRTGPYQVWKVPPFMIPTSTETYFQPKIVIVSYILMIQFLPINIFVSILNVIHPSKALLYNIILIISLTISIYGIMLIYWPSKEALQPYQGGWKFGILVTQSFLIIVIDSIIRLAKYENREYNSIVYKLYWKLMLTCGVATICTLAAVAIIDSREIYQIYNLSLPTKDSENIPENKAMLAT</sequence>
<dbReference type="PANTHER" id="PTHR23030">
    <property type="entry name" value="PCD6 INTERACTING PROTEIN-RELATED"/>
    <property type="match status" value="1"/>
</dbReference>
<dbReference type="GO" id="GO:0016020">
    <property type="term" value="C:membrane"/>
    <property type="evidence" value="ECO:0007669"/>
    <property type="project" value="UniProtKB-SubCell"/>
</dbReference>
<reference evidence="7 8" key="1">
    <citation type="submission" date="2014-04" db="EMBL/GenBank/DDBJ databases">
        <title>Comparative Genomics of Cryptosporidium Species.</title>
        <authorList>
            <person name="Silva J.C."/>
            <person name="Su Q."/>
            <person name="Chalmers R."/>
            <person name="Chibucos M.C."/>
            <person name="Elwin K."/>
            <person name="Godinez A."/>
            <person name="Guo F."/>
            <person name="Huynh K."/>
            <person name="Orvis J."/>
            <person name="Ott S."/>
            <person name="Sadzewicz L."/>
            <person name="Sengamalay N."/>
            <person name="Shetty A."/>
            <person name="Sun M."/>
            <person name="Tallon L."/>
            <person name="Xiao L."/>
            <person name="Zhang H."/>
            <person name="Fraser C.M."/>
            <person name="Zhu G."/>
            <person name="Kissinger J."/>
            <person name="Widmer G."/>
        </authorList>
    </citation>
    <scope>NUCLEOTIDE SEQUENCE [LARGE SCALE GENOMIC DNA]</scope>
    <source>
        <strain evidence="7 8">UKMEL1</strain>
    </source>
</reference>
<keyword evidence="3 6" id="KW-1133">Transmembrane helix</keyword>
<evidence type="ECO:0000256" key="4">
    <source>
        <dbReference type="ARBA" id="ARBA00023136"/>
    </source>
</evidence>
<feature type="transmembrane region" description="Helical" evidence="6">
    <location>
        <begin position="410"/>
        <end position="432"/>
    </location>
</feature>
<dbReference type="OrthoDB" id="342746at2759"/>
<keyword evidence="8" id="KW-1185">Reference proteome</keyword>
<gene>
    <name evidence="7" type="ORF">CmeUKMEL1_18140</name>
</gene>